<keyword evidence="3" id="KW-1185">Reference proteome</keyword>
<organism evidence="2 3">
    <name type="scientific">Helcococcus bovis</name>
    <dbReference type="NCBI Taxonomy" id="3153252"/>
    <lineage>
        <taxon>Bacteria</taxon>
        <taxon>Bacillati</taxon>
        <taxon>Bacillota</taxon>
        <taxon>Tissierellia</taxon>
        <taxon>Tissierellales</taxon>
        <taxon>Peptoniphilaceae</taxon>
        <taxon>Helcococcus</taxon>
    </lineage>
</organism>
<sequence length="201" mass="24072">MIKELMFVDKSENIILKMIELNTIDNLLKFKIYDNNIDFNIDGKISLENKFRGQVDYKLFLVVFLKILEALSNLEKYMITSKNIYLNKEDIYLDQENNVFFMIDPYCELYYNVKDLYRSQLVDINFNLNDNLNNLFKINSYLNSEYYTIKGFKNMLIEIINTDTKCSYNEVIKIQEDTKKNTLMEGIKKYIKKNNKKNLTK</sequence>
<dbReference type="RefSeq" id="WP_408126867.1">
    <property type="nucleotide sequence ID" value="NZ_JBFNFH010000019.1"/>
</dbReference>
<accession>A0ABW9F7R2</accession>
<proteinExistence type="predicted"/>
<dbReference type="InterPro" id="IPR045962">
    <property type="entry name" value="DUF6382"/>
</dbReference>
<name>A0ABW9F7R2_9FIRM</name>
<evidence type="ECO:0000313" key="2">
    <source>
        <dbReference type="EMBL" id="MFM1525460.1"/>
    </source>
</evidence>
<dbReference type="EMBL" id="JBFNFH010000019">
    <property type="protein sequence ID" value="MFM1525460.1"/>
    <property type="molecule type" value="Genomic_DNA"/>
</dbReference>
<protein>
    <submittedName>
        <fullName evidence="2">DUF6382 domain-containing protein</fullName>
    </submittedName>
</protein>
<reference evidence="2 3" key="1">
    <citation type="journal article" date="2024" name="Front. Microbiol.">
        <title>Pangenomic and biochemical analyses of Helcococcus ovis reveal widespread tetracycline resistance and a novel bacterial species, Helcococcus bovis.</title>
        <authorList>
            <person name="Cunha F."/>
            <person name="Zhai Y."/>
            <person name="Casaro S."/>
            <person name="Jones K.L."/>
            <person name="Hernandez M."/>
            <person name="Bisinotto R.S."/>
            <person name="Kariyawasam S."/>
            <person name="Brown M.B."/>
            <person name="Phillips A."/>
            <person name="Jeong K.C."/>
            <person name="Galvao K.N."/>
        </authorList>
    </citation>
    <scope>NUCLEOTIDE SEQUENCE [LARGE SCALE GENOMIC DNA]</scope>
    <source>
        <strain evidence="2 3">KG197</strain>
    </source>
</reference>
<dbReference type="Proteomes" id="UP001629536">
    <property type="component" value="Unassembled WGS sequence"/>
</dbReference>
<feature type="domain" description="DUF6382" evidence="1">
    <location>
        <begin position="11"/>
        <end position="108"/>
    </location>
</feature>
<evidence type="ECO:0000313" key="3">
    <source>
        <dbReference type="Proteomes" id="UP001629536"/>
    </source>
</evidence>
<gene>
    <name evidence="2" type="ORF">ABGF40_07215</name>
</gene>
<dbReference type="Pfam" id="PF19909">
    <property type="entry name" value="DUF6382"/>
    <property type="match status" value="1"/>
</dbReference>
<comment type="caution">
    <text evidence="2">The sequence shown here is derived from an EMBL/GenBank/DDBJ whole genome shotgun (WGS) entry which is preliminary data.</text>
</comment>
<evidence type="ECO:0000259" key="1">
    <source>
        <dbReference type="Pfam" id="PF19909"/>
    </source>
</evidence>